<accession>A0ACD4NQC7</accession>
<evidence type="ECO:0000313" key="2">
    <source>
        <dbReference type="Proteomes" id="UP001163223"/>
    </source>
</evidence>
<protein>
    <submittedName>
        <fullName evidence="1">MmcB family DNA repair protein</fullName>
    </submittedName>
</protein>
<evidence type="ECO:0000313" key="1">
    <source>
        <dbReference type="EMBL" id="WAJ28993.1"/>
    </source>
</evidence>
<gene>
    <name evidence="1" type="ORF">OXU80_01710</name>
</gene>
<dbReference type="Proteomes" id="UP001163223">
    <property type="component" value="Chromosome"/>
</dbReference>
<keyword evidence="2" id="KW-1185">Reference proteome</keyword>
<reference evidence="1" key="1">
    <citation type="submission" date="2022-11" db="EMBL/GenBank/DDBJ databases">
        <title>beta-Carotene-producing bacterium, Jeongeuplla avenae sp. nov., alleviates the salt stress of Arabidopsis seedlings.</title>
        <authorList>
            <person name="Jiang L."/>
            <person name="Lee J."/>
        </authorList>
    </citation>
    <scope>NUCLEOTIDE SEQUENCE</scope>
    <source>
        <strain evidence="1">DY_R2A_6</strain>
    </source>
</reference>
<organism evidence="1 2">
    <name type="scientific">Antarcticirhabdus aurantiaca</name>
    <dbReference type="NCBI Taxonomy" id="2606717"/>
    <lineage>
        <taxon>Bacteria</taxon>
        <taxon>Pseudomonadati</taxon>
        <taxon>Pseudomonadota</taxon>
        <taxon>Alphaproteobacteria</taxon>
        <taxon>Hyphomicrobiales</taxon>
        <taxon>Aurantimonadaceae</taxon>
        <taxon>Antarcticirhabdus</taxon>
    </lineage>
</organism>
<dbReference type="EMBL" id="CP113520">
    <property type="protein sequence ID" value="WAJ28993.1"/>
    <property type="molecule type" value="Genomic_DNA"/>
</dbReference>
<proteinExistence type="predicted"/>
<name>A0ACD4NQC7_9HYPH</name>
<sequence length="170" mass="19039">MPIVSLVKSEPLVDGRQSERAMLVRRGVQRLMASLRVSVLPEMPLASGRRADLVCLGEKGDIAIVEIKSSIEDFRADRKWPDYRLHCDRLFFATHPGVPVEIFPEECGLILSDGYGAEVLREAPEHKLPPATRKALTLRFARLSADRLTRAEWAANPFLTGSDLIFDEDV</sequence>